<organism evidence="1 2">
    <name type="scientific">Mytilus coruscus</name>
    <name type="common">Sea mussel</name>
    <dbReference type="NCBI Taxonomy" id="42192"/>
    <lineage>
        <taxon>Eukaryota</taxon>
        <taxon>Metazoa</taxon>
        <taxon>Spiralia</taxon>
        <taxon>Lophotrochozoa</taxon>
        <taxon>Mollusca</taxon>
        <taxon>Bivalvia</taxon>
        <taxon>Autobranchia</taxon>
        <taxon>Pteriomorphia</taxon>
        <taxon>Mytilida</taxon>
        <taxon>Mytiloidea</taxon>
        <taxon>Mytilidae</taxon>
        <taxon>Mytilinae</taxon>
        <taxon>Mytilus</taxon>
    </lineage>
</organism>
<protein>
    <submittedName>
        <fullName evidence="1">Uncharacterized protein</fullName>
    </submittedName>
</protein>
<dbReference type="AlphaFoldDB" id="A0A6J8AED3"/>
<accession>A0A6J8AED3</accession>
<evidence type="ECO:0000313" key="2">
    <source>
        <dbReference type="Proteomes" id="UP000507470"/>
    </source>
</evidence>
<gene>
    <name evidence="1" type="ORF">MCOR_6786</name>
</gene>
<name>A0A6J8AED3_MYTCO</name>
<proteinExistence type="predicted"/>
<sequence>MFLEKINQSNNKILQCVLESIKCGGIDGLITNLFQLDNANYRSLSTKRELSFVMLECLFYRIAVKKSEPTDISTCFKSLALTVSFIKSESSTFIIDVCKYHYAEISHYIAQLLPSPNTRGSTYNIHKRYHRHLEDGIKTDAVSGWLLYASFYYVIGQYNVTLRLTDYFLSRCTPDMKRIGVQGHREQDYYNNQNVHSTLTLIERMKISIVESVTCLQHSSLIPEELRLEVNGLCFIIPSVVLSDCLRFLCYHHIGDISNRQQALHYLYLTVKNKCFMSNVGFSESITILGVCCELSGDKDKAYHW</sequence>
<keyword evidence="2" id="KW-1185">Reference proteome</keyword>
<dbReference type="EMBL" id="CACVKT020001287">
    <property type="protein sequence ID" value="CAC5366525.1"/>
    <property type="molecule type" value="Genomic_DNA"/>
</dbReference>
<evidence type="ECO:0000313" key="1">
    <source>
        <dbReference type="EMBL" id="CAC5366525.1"/>
    </source>
</evidence>
<dbReference type="Proteomes" id="UP000507470">
    <property type="component" value="Unassembled WGS sequence"/>
</dbReference>
<reference evidence="1 2" key="1">
    <citation type="submission" date="2020-06" db="EMBL/GenBank/DDBJ databases">
        <authorList>
            <person name="Li R."/>
            <person name="Bekaert M."/>
        </authorList>
    </citation>
    <scope>NUCLEOTIDE SEQUENCE [LARGE SCALE GENOMIC DNA]</scope>
    <source>
        <strain evidence="2">wild</strain>
    </source>
</reference>
<dbReference type="OrthoDB" id="6054650at2759"/>